<protein>
    <submittedName>
        <fullName evidence="1">Uncharacterized protein</fullName>
    </submittedName>
</protein>
<gene>
    <name evidence="1" type="ORF">KTQ36_02005</name>
</gene>
<comment type="caution">
    <text evidence="1">The sequence shown here is derived from an EMBL/GenBank/DDBJ whole genome shotgun (WGS) entry which is preliminary data.</text>
</comment>
<keyword evidence="2" id="KW-1185">Reference proteome</keyword>
<organism evidence="1 2">
    <name type="scientific">Sphingomicrobium clamense</name>
    <dbReference type="NCBI Taxonomy" id="2851013"/>
    <lineage>
        <taxon>Bacteria</taxon>
        <taxon>Pseudomonadati</taxon>
        <taxon>Pseudomonadota</taxon>
        <taxon>Alphaproteobacteria</taxon>
        <taxon>Sphingomonadales</taxon>
        <taxon>Sphingomonadaceae</taxon>
        <taxon>Sphingomicrobium</taxon>
    </lineage>
</organism>
<evidence type="ECO:0000313" key="1">
    <source>
        <dbReference type="EMBL" id="MBW0144069.1"/>
    </source>
</evidence>
<proteinExistence type="predicted"/>
<name>A0ABS6V3F1_9SPHN</name>
<evidence type="ECO:0000313" key="2">
    <source>
        <dbReference type="Proteomes" id="UP000698028"/>
    </source>
</evidence>
<dbReference type="Proteomes" id="UP000698028">
    <property type="component" value="Unassembled WGS sequence"/>
</dbReference>
<dbReference type="EMBL" id="JAHVAH010000001">
    <property type="protein sequence ID" value="MBW0144069.1"/>
    <property type="molecule type" value="Genomic_DNA"/>
</dbReference>
<sequence length="154" mass="16776">MIWALASALALQPAPELISAGGRWAAFRLPDGRCEARGRAWRHLPDSQRERQPMIHFTFDTGGKLQAVSVRLRRLSREGSSVILGVDGARFMLEGEGRFAHTRDARQGLAIVSALRSGERMRVTGHSVSGRFTDYYPLDGINTAIDAAAAACAN</sequence>
<reference evidence="1 2" key="1">
    <citation type="submission" date="2021-07" db="EMBL/GenBank/DDBJ databases">
        <title>The draft genome sequence of Sphingomicrobium sp. B8.</title>
        <authorList>
            <person name="Mu L."/>
        </authorList>
    </citation>
    <scope>NUCLEOTIDE SEQUENCE [LARGE SCALE GENOMIC DNA]</scope>
    <source>
        <strain evidence="1 2">B8</strain>
    </source>
</reference>
<dbReference type="RefSeq" id="WP_218632098.1">
    <property type="nucleotide sequence ID" value="NZ_JAHVAH010000001.1"/>
</dbReference>
<accession>A0ABS6V3F1</accession>